<dbReference type="PANTHER" id="PTHR43163:SF6">
    <property type="entry name" value="DIPEPTIDE TRANSPORT SYSTEM PERMEASE PROTEIN DPPB-RELATED"/>
    <property type="match status" value="1"/>
</dbReference>
<evidence type="ECO:0000256" key="4">
    <source>
        <dbReference type="ARBA" id="ARBA00022692"/>
    </source>
</evidence>
<feature type="transmembrane region" description="Helical" evidence="7">
    <location>
        <begin position="226"/>
        <end position="252"/>
    </location>
</feature>
<keyword evidence="5 7" id="KW-1133">Transmembrane helix</keyword>
<organism evidence="9">
    <name type="scientific">uncultured Thermomicrobiales bacterium</name>
    <dbReference type="NCBI Taxonomy" id="1645740"/>
    <lineage>
        <taxon>Bacteria</taxon>
        <taxon>Pseudomonadati</taxon>
        <taxon>Thermomicrobiota</taxon>
        <taxon>Thermomicrobia</taxon>
        <taxon>Thermomicrobiales</taxon>
        <taxon>environmental samples</taxon>
    </lineage>
</organism>
<comment type="similarity">
    <text evidence="7">Belongs to the binding-protein-dependent transport system permease family.</text>
</comment>
<feature type="transmembrane region" description="Helical" evidence="7">
    <location>
        <begin position="12"/>
        <end position="31"/>
    </location>
</feature>
<dbReference type="PANTHER" id="PTHR43163">
    <property type="entry name" value="DIPEPTIDE TRANSPORT SYSTEM PERMEASE PROTEIN DPPB-RELATED"/>
    <property type="match status" value="1"/>
</dbReference>
<proteinExistence type="inferred from homology"/>
<evidence type="ECO:0000256" key="7">
    <source>
        <dbReference type="RuleBase" id="RU363032"/>
    </source>
</evidence>
<dbReference type="InterPro" id="IPR000515">
    <property type="entry name" value="MetI-like"/>
</dbReference>
<dbReference type="Gene3D" id="1.10.3720.10">
    <property type="entry name" value="MetI-like"/>
    <property type="match status" value="1"/>
</dbReference>
<evidence type="ECO:0000256" key="1">
    <source>
        <dbReference type="ARBA" id="ARBA00004651"/>
    </source>
</evidence>
<feature type="transmembrane region" description="Helical" evidence="7">
    <location>
        <begin position="272"/>
        <end position="298"/>
    </location>
</feature>
<dbReference type="Pfam" id="PF19300">
    <property type="entry name" value="BPD_transp_1_N"/>
    <property type="match status" value="1"/>
</dbReference>
<feature type="domain" description="ABC transmembrane type-1" evidence="8">
    <location>
        <begin position="94"/>
        <end position="291"/>
    </location>
</feature>
<dbReference type="GO" id="GO:0055085">
    <property type="term" value="P:transmembrane transport"/>
    <property type="evidence" value="ECO:0007669"/>
    <property type="project" value="InterPro"/>
</dbReference>
<protein>
    <submittedName>
        <fullName evidence="9">ABC transporter, permease protein 1 (Cluster 5, nickel/peptides/opines)</fullName>
    </submittedName>
</protein>
<keyword evidence="4 7" id="KW-0812">Transmembrane</keyword>
<dbReference type="GO" id="GO:0005886">
    <property type="term" value="C:plasma membrane"/>
    <property type="evidence" value="ECO:0007669"/>
    <property type="project" value="UniProtKB-SubCell"/>
</dbReference>
<keyword evidence="6 7" id="KW-0472">Membrane</keyword>
<evidence type="ECO:0000259" key="8">
    <source>
        <dbReference type="PROSITE" id="PS50928"/>
    </source>
</evidence>
<sequence>MARFLIRRLLRTVIVVWGVITVVFVVLRLSGDPIALLVPAEATTEEVDRLREQRGLNEPLIVQYGIFLRDAARLDFGDSIRYGQDALDVVIDRIPATLQIATAAFAVAVLVGLPIGILSALRPNTLLDNVAVLVALVGQAVPTFFLGIVLILVFAVRLGWFPTSGLDSPRGLVLPAITLGAFAMASITRLTRSAMLEVLGQDYVRTARAKGLGEARVVRGHALRNTLVPVVTIMGLQFGTLLGGSVVTETVFSLPGIGRLIIQAIENRDYPIVQAGVFLIAIGFVGVNLVVDILYAVLDPRIRLG</sequence>
<dbReference type="InterPro" id="IPR045621">
    <property type="entry name" value="BPD_transp_1_N"/>
</dbReference>
<evidence type="ECO:0000256" key="5">
    <source>
        <dbReference type="ARBA" id="ARBA00022989"/>
    </source>
</evidence>
<evidence type="ECO:0000313" key="9">
    <source>
        <dbReference type="EMBL" id="CAA9536424.1"/>
    </source>
</evidence>
<accession>A0A6J4TZW3</accession>
<reference evidence="9" key="1">
    <citation type="submission" date="2020-02" db="EMBL/GenBank/DDBJ databases">
        <authorList>
            <person name="Meier V. D."/>
        </authorList>
    </citation>
    <scope>NUCLEOTIDE SEQUENCE</scope>
    <source>
        <strain evidence="9">AVDCRST_MAG49</strain>
    </source>
</reference>
<dbReference type="EMBL" id="CADCWG010000020">
    <property type="protein sequence ID" value="CAA9536424.1"/>
    <property type="molecule type" value="Genomic_DNA"/>
</dbReference>
<feature type="transmembrane region" description="Helical" evidence="7">
    <location>
        <begin position="96"/>
        <end position="118"/>
    </location>
</feature>
<feature type="transmembrane region" description="Helical" evidence="7">
    <location>
        <begin position="130"/>
        <end position="160"/>
    </location>
</feature>
<comment type="subcellular location">
    <subcellularLocation>
        <location evidence="1 7">Cell membrane</location>
        <topology evidence="1 7">Multi-pass membrane protein</topology>
    </subcellularLocation>
</comment>
<feature type="transmembrane region" description="Helical" evidence="7">
    <location>
        <begin position="172"/>
        <end position="191"/>
    </location>
</feature>
<evidence type="ECO:0000256" key="2">
    <source>
        <dbReference type="ARBA" id="ARBA00022448"/>
    </source>
</evidence>
<dbReference type="AlphaFoldDB" id="A0A6J4TZW3"/>
<evidence type="ECO:0000256" key="3">
    <source>
        <dbReference type="ARBA" id="ARBA00022475"/>
    </source>
</evidence>
<name>A0A6J4TZW3_9BACT</name>
<dbReference type="SUPFAM" id="SSF161098">
    <property type="entry name" value="MetI-like"/>
    <property type="match status" value="1"/>
</dbReference>
<evidence type="ECO:0000256" key="6">
    <source>
        <dbReference type="ARBA" id="ARBA00023136"/>
    </source>
</evidence>
<dbReference type="CDD" id="cd06261">
    <property type="entry name" value="TM_PBP2"/>
    <property type="match status" value="1"/>
</dbReference>
<dbReference type="Pfam" id="PF00528">
    <property type="entry name" value="BPD_transp_1"/>
    <property type="match status" value="1"/>
</dbReference>
<keyword evidence="3" id="KW-1003">Cell membrane</keyword>
<gene>
    <name evidence="9" type="ORF">AVDCRST_MAG49-268</name>
</gene>
<dbReference type="InterPro" id="IPR035906">
    <property type="entry name" value="MetI-like_sf"/>
</dbReference>
<keyword evidence="2 7" id="KW-0813">Transport</keyword>
<dbReference type="PROSITE" id="PS50928">
    <property type="entry name" value="ABC_TM1"/>
    <property type="match status" value="1"/>
</dbReference>